<dbReference type="InterPro" id="IPR036895">
    <property type="entry name" value="Uracil-DNA_glycosylase-like_sf"/>
</dbReference>
<keyword evidence="6 9" id="KW-0227">DNA damage</keyword>
<dbReference type="NCBIfam" id="NF003591">
    <property type="entry name" value="PRK05254.1-4"/>
    <property type="match status" value="1"/>
</dbReference>
<dbReference type="NCBIfam" id="TIGR00628">
    <property type="entry name" value="ung"/>
    <property type="match status" value="1"/>
</dbReference>
<reference evidence="14" key="1">
    <citation type="journal article" date="2019" name="Int. J. Syst. Evol. Microbiol.">
        <title>The Global Catalogue of Microorganisms (GCM) 10K type strain sequencing project: providing services to taxonomists for standard genome sequencing and annotation.</title>
        <authorList>
            <consortium name="The Broad Institute Genomics Platform"/>
            <consortium name="The Broad Institute Genome Sequencing Center for Infectious Disease"/>
            <person name="Wu L."/>
            <person name="Ma J."/>
        </authorList>
    </citation>
    <scope>NUCLEOTIDE SEQUENCE [LARGE SCALE GENOMIC DNA]</scope>
    <source>
        <strain evidence="14">JCM 17085</strain>
    </source>
</reference>
<evidence type="ECO:0000313" key="14">
    <source>
        <dbReference type="Proteomes" id="UP001500841"/>
    </source>
</evidence>
<keyword evidence="14" id="KW-1185">Reference proteome</keyword>
<protein>
    <recommendedName>
        <fullName evidence="5 9">Uracil-DNA glycosylase</fullName>
        <shortName evidence="9">UDG</shortName>
        <ecNumber evidence="4 9">3.2.2.27</ecNumber>
    </recommendedName>
</protein>
<dbReference type="HAMAP" id="MF_00148">
    <property type="entry name" value="UDG"/>
    <property type="match status" value="1"/>
</dbReference>
<name>A0ABP7WCT8_9SPHI</name>
<feature type="domain" description="Uracil-DNA glycosylase-like" evidence="12">
    <location>
        <begin position="51"/>
        <end position="213"/>
    </location>
</feature>
<sequence>MAIELEASWLEVLQPEFDKDYMLKLKQFLKDEKQAGKTIYPKNTDIFNAFSKTPFDKVKVVILGQDPYHGANQAHGLSFSVQRGVRTPPSLQNIYKELATDIPGFIIPDNGNLTEWAEQGVLLLNATLTVHAGNAGSHQKKGWEQFTDMVIKTISDKKEHVVFILWGAYAQSKAQLIDPHKHLIIKSTHPSPMAVSHGGFFGSKPFSKTNNYLKEHGEKPIDWQVSNK</sequence>
<evidence type="ECO:0000256" key="1">
    <source>
        <dbReference type="ARBA" id="ARBA00001400"/>
    </source>
</evidence>
<evidence type="ECO:0000256" key="10">
    <source>
        <dbReference type="PROSITE-ProRule" id="PRU10072"/>
    </source>
</evidence>
<dbReference type="SUPFAM" id="SSF52141">
    <property type="entry name" value="Uracil-DNA glycosylase-like"/>
    <property type="match status" value="1"/>
</dbReference>
<evidence type="ECO:0000313" key="13">
    <source>
        <dbReference type="EMBL" id="GAA4085828.1"/>
    </source>
</evidence>
<dbReference type="PANTHER" id="PTHR11264:SF0">
    <property type="entry name" value="URACIL-DNA GLYCOSYLASE"/>
    <property type="match status" value="1"/>
</dbReference>
<comment type="subcellular location">
    <subcellularLocation>
        <location evidence="9">Cytoplasm</location>
    </subcellularLocation>
</comment>
<accession>A0ABP7WCT8</accession>
<gene>
    <name evidence="9 13" type="primary">ung</name>
    <name evidence="13" type="ORF">GCM10022392_03420</name>
</gene>
<dbReference type="EMBL" id="BAABCV010000001">
    <property type="protein sequence ID" value="GAA4085828.1"/>
    <property type="molecule type" value="Genomic_DNA"/>
</dbReference>
<keyword evidence="7 9" id="KW-0378">Hydrolase</keyword>
<comment type="similarity">
    <text evidence="3 9 11">Belongs to the uracil-DNA glycosylase (UDG) superfamily. UNG family.</text>
</comment>
<dbReference type="Pfam" id="PF03167">
    <property type="entry name" value="UDG"/>
    <property type="match status" value="1"/>
</dbReference>
<dbReference type="NCBIfam" id="NF003589">
    <property type="entry name" value="PRK05254.1-2"/>
    <property type="match status" value="1"/>
</dbReference>
<dbReference type="PANTHER" id="PTHR11264">
    <property type="entry name" value="URACIL-DNA GLYCOSYLASE"/>
    <property type="match status" value="1"/>
</dbReference>
<evidence type="ECO:0000256" key="9">
    <source>
        <dbReference type="HAMAP-Rule" id="MF_00148"/>
    </source>
</evidence>
<evidence type="ECO:0000259" key="12">
    <source>
        <dbReference type="SMART" id="SM00986"/>
    </source>
</evidence>
<keyword evidence="9" id="KW-0963">Cytoplasm</keyword>
<dbReference type="CDD" id="cd10027">
    <property type="entry name" value="UDG-F1-like"/>
    <property type="match status" value="1"/>
</dbReference>
<dbReference type="PROSITE" id="PS00130">
    <property type="entry name" value="U_DNA_GLYCOSYLASE"/>
    <property type="match status" value="1"/>
</dbReference>
<comment type="catalytic activity">
    <reaction evidence="1 9 11">
        <text>Hydrolyzes single-stranded DNA or mismatched double-stranded DNA and polynucleotides, releasing free uracil.</text>
        <dbReference type="EC" id="3.2.2.27"/>
    </reaction>
</comment>
<dbReference type="SMART" id="SM00986">
    <property type="entry name" value="UDG"/>
    <property type="match status" value="1"/>
</dbReference>
<evidence type="ECO:0000256" key="5">
    <source>
        <dbReference type="ARBA" id="ARBA00018429"/>
    </source>
</evidence>
<evidence type="ECO:0000256" key="4">
    <source>
        <dbReference type="ARBA" id="ARBA00012030"/>
    </source>
</evidence>
<dbReference type="InterPro" id="IPR005122">
    <property type="entry name" value="Uracil-DNA_glycosylase-like"/>
</dbReference>
<dbReference type="InterPro" id="IPR018085">
    <property type="entry name" value="Ura-DNA_Glyclase_AS"/>
</dbReference>
<comment type="function">
    <text evidence="2 9 11">Excises uracil residues from the DNA which can arise as a result of misincorporation of dUMP residues by DNA polymerase or due to deamination of cytosine.</text>
</comment>
<evidence type="ECO:0000256" key="2">
    <source>
        <dbReference type="ARBA" id="ARBA00002631"/>
    </source>
</evidence>
<evidence type="ECO:0000256" key="7">
    <source>
        <dbReference type="ARBA" id="ARBA00022801"/>
    </source>
</evidence>
<proteinExistence type="inferred from homology"/>
<dbReference type="Gene3D" id="3.40.470.10">
    <property type="entry name" value="Uracil-DNA glycosylase-like domain"/>
    <property type="match status" value="1"/>
</dbReference>
<evidence type="ECO:0000256" key="11">
    <source>
        <dbReference type="RuleBase" id="RU003780"/>
    </source>
</evidence>
<evidence type="ECO:0000256" key="6">
    <source>
        <dbReference type="ARBA" id="ARBA00022763"/>
    </source>
</evidence>
<keyword evidence="8 9" id="KW-0234">DNA repair</keyword>
<evidence type="ECO:0000256" key="3">
    <source>
        <dbReference type="ARBA" id="ARBA00008184"/>
    </source>
</evidence>
<dbReference type="NCBIfam" id="NF003588">
    <property type="entry name" value="PRK05254.1-1"/>
    <property type="match status" value="1"/>
</dbReference>
<feature type="active site" description="Proton acceptor" evidence="9 10">
    <location>
        <position position="66"/>
    </location>
</feature>
<comment type="caution">
    <text evidence="13">The sequence shown here is derived from an EMBL/GenBank/DDBJ whole genome shotgun (WGS) entry which is preliminary data.</text>
</comment>
<dbReference type="Proteomes" id="UP001500841">
    <property type="component" value="Unassembled WGS sequence"/>
</dbReference>
<dbReference type="SMART" id="SM00987">
    <property type="entry name" value="UreE_C"/>
    <property type="match status" value="1"/>
</dbReference>
<dbReference type="EC" id="3.2.2.27" evidence="4 9"/>
<dbReference type="NCBIfam" id="NF003592">
    <property type="entry name" value="PRK05254.1-5"/>
    <property type="match status" value="1"/>
</dbReference>
<dbReference type="InterPro" id="IPR002043">
    <property type="entry name" value="UDG_fam1"/>
</dbReference>
<dbReference type="RefSeq" id="WP_345100690.1">
    <property type="nucleotide sequence ID" value="NZ_BAABCV010000001.1"/>
</dbReference>
<evidence type="ECO:0000256" key="8">
    <source>
        <dbReference type="ARBA" id="ARBA00023204"/>
    </source>
</evidence>
<organism evidence="13 14">
    <name type="scientific">Mucilaginibacter panaciglaebae</name>
    <dbReference type="NCBI Taxonomy" id="502331"/>
    <lineage>
        <taxon>Bacteria</taxon>
        <taxon>Pseudomonadati</taxon>
        <taxon>Bacteroidota</taxon>
        <taxon>Sphingobacteriia</taxon>
        <taxon>Sphingobacteriales</taxon>
        <taxon>Sphingobacteriaceae</taxon>
        <taxon>Mucilaginibacter</taxon>
    </lineage>
</organism>